<dbReference type="EMBL" id="JAESVN010000001">
    <property type="protein sequence ID" value="MBL4915723.1"/>
    <property type="molecule type" value="Genomic_DNA"/>
</dbReference>
<accession>A0A8K0XZ56</accession>
<dbReference type="PROSITE" id="PS50885">
    <property type="entry name" value="HAMP"/>
    <property type="match status" value="1"/>
</dbReference>
<name>A0A8K0XZ56_9RHOB</name>
<evidence type="ECO:0000259" key="11">
    <source>
        <dbReference type="PROSITE" id="PS50885"/>
    </source>
</evidence>
<evidence type="ECO:0000256" key="3">
    <source>
        <dbReference type="ARBA" id="ARBA00012438"/>
    </source>
</evidence>
<keyword evidence="8" id="KW-0067">ATP-binding</keyword>
<evidence type="ECO:0000256" key="1">
    <source>
        <dbReference type="ARBA" id="ARBA00000085"/>
    </source>
</evidence>
<dbReference type="Gene3D" id="3.30.565.10">
    <property type="entry name" value="Histidine kinase-like ATPase, C-terminal domain"/>
    <property type="match status" value="1"/>
</dbReference>
<evidence type="ECO:0000256" key="4">
    <source>
        <dbReference type="ARBA" id="ARBA00022553"/>
    </source>
</evidence>
<dbReference type="GO" id="GO:0004673">
    <property type="term" value="F:protein histidine kinase activity"/>
    <property type="evidence" value="ECO:0007669"/>
    <property type="project" value="UniProtKB-EC"/>
</dbReference>
<feature type="transmembrane region" description="Helical" evidence="10">
    <location>
        <begin position="12"/>
        <end position="32"/>
    </location>
</feature>
<dbReference type="InterPro" id="IPR011495">
    <property type="entry name" value="Sig_transdc_His_kin_sub2_dim/P"/>
</dbReference>
<dbReference type="GO" id="GO:0007165">
    <property type="term" value="P:signal transduction"/>
    <property type="evidence" value="ECO:0007669"/>
    <property type="project" value="InterPro"/>
</dbReference>
<keyword evidence="7 12" id="KW-0418">Kinase</keyword>
<comment type="caution">
    <text evidence="12">The sequence shown here is derived from an EMBL/GenBank/DDBJ whole genome shotgun (WGS) entry which is preliminary data.</text>
</comment>
<organism evidence="12 13">
    <name type="scientific">Szabonella alba</name>
    <dbReference type="NCBI Taxonomy" id="2804194"/>
    <lineage>
        <taxon>Bacteria</taxon>
        <taxon>Pseudomonadati</taxon>
        <taxon>Pseudomonadota</taxon>
        <taxon>Alphaproteobacteria</taxon>
        <taxon>Rhodobacterales</taxon>
        <taxon>Paracoccaceae</taxon>
        <taxon>Szabonella</taxon>
    </lineage>
</organism>
<evidence type="ECO:0000256" key="5">
    <source>
        <dbReference type="ARBA" id="ARBA00022679"/>
    </source>
</evidence>
<keyword evidence="10" id="KW-0812">Transmembrane</keyword>
<dbReference type="GO" id="GO:0005524">
    <property type="term" value="F:ATP binding"/>
    <property type="evidence" value="ECO:0007669"/>
    <property type="project" value="UniProtKB-KW"/>
</dbReference>
<evidence type="ECO:0000256" key="6">
    <source>
        <dbReference type="ARBA" id="ARBA00022741"/>
    </source>
</evidence>
<dbReference type="Pfam" id="PF07568">
    <property type="entry name" value="HisKA_2"/>
    <property type="match status" value="1"/>
</dbReference>
<feature type="region of interest" description="Disordered" evidence="9">
    <location>
        <begin position="557"/>
        <end position="598"/>
    </location>
</feature>
<feature type="transmembrane region" description="Helical" evidence="10">
    <location>
        <begin position="289"/>
        <end position="311"/>
    </location>
</feature>
<sequence length="598" mass="65687">MKRSALGLTQKLGWRLGFLMAATLLPLGIIAYTQTFNLKQEAQARTEAALTGATLRAASAELDAIRRAQGLVAGLAPAMPRLVEDVPGCISALNSAADFVREASIVAFVPASGLMVCSSSGATYDYSREPLFQAERGKLEPSFVVVPRGPVSGTTVLGVLHPVISSDGRYLGYVSVWMPQNEMDGVEKIFNLPGGSQDPLPVSLWTFDASGGVLTASEGRDRIDSRLPLNRNLADLATPGSKLFRDMSMGGEMLTYSVVPVEEGRLFVMGSWNQSSQSTLRDFGISPTFFPLMMWVVGLIVAVWASELLVLRHIRTLNRSIRRFAAGDRHRQEIDMRGAPVELREMAEAYLSMTDSITQDEAKLEDSIHQKEVLLREVHHRVKNNLQLIASIMNMQMRQSRTPEAKFLLKGLQDRVMSLATIHRGLYQTSGLVDVRADELLADIVRQIMKFGGGTSRTLEVEQDYDDIRLPPDQAVPLSLLLTEAMTNALKYVGRPDAHINPMIRVRLKRIKGDQAVLEVLNTVGDQKSRPPEVMLTSTGLGSQLLVAFSQQIGGTLQQQEEEDHYRLSVTFSPKPLDVADTAEDGDEETDNPTGQEG</sequence>
<dbReference type="RefSeq" id="WP_202686301.1">
    <property type="nucleotide sequence ID" value="NZ_JAESVN010000001.1"/>
</dbReference>
<keyword evidence="6" id="KW-0547">Nucleotide-binding</keyword>
<evidence type="ECO:0000313" key="12">
    <source>
        <dbReference type="EMBL" id="MBL4915723.1"/>
    </source>
</evidence>
<gene>
    <name evidence="12" type="ORF">JL811_00695</name>
</gene>
<comment type="subcellular location">
    <subcellularLocation>
        <location evidence="2">Membrane</location>
    </subcellularLocation>
</comment>
<dbReference type="GO" id="GO:0016020">
    <property type="term" value="C:membrane"/>
    <property type="evidence" value="ECO:0007669"/>
    <property type="project" value="UniProtKB-SubCell"/>
</dbReference>
<proteinExistence type="predicted"/>
<evidence type="ECO:0000313" key="13">
    <source>
        <dbReference type="Proteomes" id="UP000648908"/>
    </source>
</evidence>
<protein>
    <recommendedName>
        <fullName evidence="3">histidine kinase</fullName>
        <ecNumber evidence="3">2.7.13.3</ecNumber>
    </recommendedName>
</protein>
<feature type="domain" description="HAMP" evidence="11">
    <location>
        <begin position="308"/>
        <end position="362"/>
    </location>
</feature>
<dbReference type="SUPFAM" id="SSF55874">
    <property type="entry name" value="ATPase domain of HSP90 chaperone/DNA topoisomerase II/histidine kinase"/>
    <property type="match status" value="1"/>
</dbReference>
<dbReference type="EC" id="2.7.13.3" evidence="3"/>
<evidence type="ECO:0000256" key="9">
    <source>
        <dbReference type="SAM" id="MobiDB-lite"/>
    </source>
</evidence>
<dbReference type="InterPro" id="IPR003660">
    <property type="entry name" value="HAMP_dom"/>
</dbReference>
<reference evidence="12" key="1">
    <citation type="submission" date="2021-01" db="EMBL/GenBank/DDBJ databases">
        <title>Tabrizicola alba sp. nov. a motile alkaliphilic bacterium isolated from a soda lake.</title>
        <authorList>
            <person name="Szuroczki S."/>
            <person name="Abbaszade G."/>
            <person name="Schumann P."/>
            <person name="Toth E."/>
        </authorList>
    </citation>
    <scope>NUCLEOTIDE SEQUENCE</scope>
    <source>
        <strain evidence="12">DMG-N-6</strain>
    </source>
</reference>
<feature type="compositionally biased region" description="Acidic residues" evidence="9">
    <location>
        <begin position="581"/>
        <end position="591"/>
    </location>
</feature>
<dbReference type="Proteomes" id="UP000648908">
    <property type="component" value="Unassembled WGS sequence"/>
</dbReference>
<evidence type="ECO:0000256" key="7">
    <source>
        <dbReference type="ARBA" id="ARBA00022777"/>
    </source>
</evidence>
<dbReference type="AlphaFoldDB" id="A0A8K0XZ56"/>
<evidence type="ECO:0000256" key="10">
    <source>
        <dbReference type="SAM" id="Phobius"/>
    </source>
</evidence>
<comment type="catalytic activity">
    <reaction evidence="1">
        <text>ATP + protein L-histidine = ADP + protein N-phospho-L-histidine.</text>
        <dbReference type="EC" id="2.7.13.3"/>
    </reaction>
</comment>
<dbReference type="PANTHER" id="PTHR41523:SF8">
    <property type="entry name" value="ETHYLENE RESPONSE SENSOR PROTEIN"/>
    <property type="match status" value="1"/>
</dbReference>
<keyword evidence="5" id="KW-0808">Transferase</keyword>
<dbReference type="PANTHER" id="PTHR41523">
    <property type="entry name" value="TWO-COMPONENT SYSTEM SENSOR PROTEIN"/>
    <property type="match status" value="1"/>
</dbReference>
<evidence type="ECO:0000256" key="2">
    <source>
        <dbReference type="ARBA" id="ARBA00004370"/>
    </source>
</evidence>
<evidence type="ECO:0000256" key="8">
    <source>
        <dbReference type="ARBA" id="ARBA00022840"/>
    </source>
</evidence>
<keyword evidence="10" id="KW-0472">Membrane</keyword>
<dbReference type="InterPro" id="IPR036890">
    <property type="entry name" value="HATPase_C_sf"/>
</dbReference>
<dbReference type="Gene3D" id="3.30.450.20">
    <property type="entry name" value="PAS domain"/>
    <property type="match status" value="2"/>
</dbReference>
<keyword evidence="10" id="KW-1133">Transmembrane helix</keyword>
<keyword evidence="13" id="KW-1185">Reference proteome</keyword>
<keyword evidence="4" id="KW-0597">Phosphoprotein</keyword>